<gene>
    <name evidence="13" type="ORF">HS088_TW17G00834</name>
</gene>
<keyword evidence="3" id="KW-0723">Serine/threonine-protein kinase</keyword>
<dbReference type="PROSITE" id="PS50011">
    <property type="entry name" value="PROTEIN_KINASE_DOM"/>
    <property type="match status" value="1"/>
</dbReference>
<dbReference type="PROSITE" id="PS00107">
    <property type="entry name" value="PROTEIN_KINASE_ATP"/>
    <property type="match status" value="1"/>
</dbReference>
<sequence length="647" mass="70836">MGRTRNMIRRASSSRNSKAHNSAAVNSLNISQPYLEAREASKKGKSMMEANKHKKRLVPRLDRRNAVKNIEYEPSSSSSSSSLDHLSPKLRTRSLELDSKTSFRVNGIDGEFDLICRSLGFSGPEDFAIPTSVWEAMKERSSSDIGFRLQDKVDDFVEPDGLSDEFKARLVVGGNFETEIEDSELRNPSNLANFVVNRALAKLKSDSKLAKLESRVGNGGDAGPSELVGMLNSATVGTSVAGGGRIRGVRPRALAPPPVKLPPVIDTVSSTWDIMRSFAPDVDDNLNSPAPAGDASSSDEEEKEVEKNEAGDDIIVEAVKEELNGVRIKEDDVLSEPCATSNDGGGDVPSEIMEPGYIISPDGKLRRSISSWQKGELLGSGSFGTVFEGYTDYGFFFAVKEVSLLDEGSQGRQSILQLQQEISLLKQFKHENIVRYLGTDKDETKLYIFLELITKGSLAKLYHKYHLKDSQVSVYTKQILNGLKYLHERNVVHRDIKCANILVHANGSVKLADFGLAKATKLNDVKSSKGTALWMAPEVVNLKNHGYGLAADIWSLGCTVLEMLTGQPPYSHLEGMQALFRIGRGILPPVPTSLSGDAQDFIFKCLQVDPNDRPTAAQLLDHPFVNRLFQTPSGAASPHSNGLHEDF</sequence>
<protein>
    <recommendedName>
        <fullName evidence="2">mitogen-activated protein kinase kinase kinase</fullName>
        <ecNumber evidence="2">2.7.11.25</ecNumber>
    </recommendedName>
</protein>
<dbReference type="Gene3D" id="1.10.510.10">
    <property type="entry name" value="Transferase(Phosphotransferase) domain 1"/>
    <property type="match status" value="1"/>
</dbReference>
<evidence type="ECO:0000256" key="11">
    <source>
        <dbReference type="SAM" id="MobiDB-lite"/>
    </source>
</evidence>
<keyword evidence="7 10" id="KW-0067">ATP-binding</keyword>
<keyword evidence="5 10" id="KW-0547">Nucleotide-binding</keyword>
<evidence type="ECO:0000259" key="12">
    <source>
        <dbReference type="PROSITE" id="PS50011"/>
    </source>
</evidence>
<feature type="region of interest" description="Disordered" evidence="11">
    <location>
        <begin position="1"/>
        <end position="65"/>
    </location>
</feature>
<dbReference type="SUPFAM" id="SSF56112">
    <property type="entry name" value="Protein kinase-like (PK-like)"/>
    <property type="match status" value="1"/>
</dbReference>
<evidence type="ECO:0000256" key="3">
    <source>
        <dbReference type="ARBA" id="ARBA00022527"/>
    </source>
</evidence>
<dbReference type="GO" id="GO:1902065">
    <property type="term" value="P:response to L-glutamate"/>
    <property type="evidence" value="ECO:0007669"/>
    <property type="project" value="UniProtKB-ARBA"/>
</dbReference>
<dbReference type="GO" id="GO:0005737">
    <property type="term" value="C:cytoplasm"/>
    <property type="evidence" value="ECO:0007669"/>
    <property type="project" value="TreeGrafter"/>
</dbReference>
<evidence type="ECO:0000313" key="13">
    <source>
        <dbReference type="EMBL" id="KAF5733292.1"/>
    </source>
</evidence>
<feature type="domain" description="Protein kinase" evidence="12">
    <location>
        <begin position="372"/>
        <end position="625"/>
    </location>
</feature>
<accession>A0A7J7CGW0</accession>
<dbReference type="InterPro" id="IPR000719">
    <property type="entry name" value="Prot_kinase_dom"/>
</dbReference>
<dbReference type="GO" id="GO:0005524">
    <property type="term" value="F:ATP binding"/>
    <property type="evidence" value="ECO:0007669"/>
    <property type="project" value="UniProtKB-UniRule"/>
</dbReference>
<name>A0A7J7CGW0_TRIWF</name>
<dbReference type="FunFam" id="1.10.510.10:FF:000359">
    <property type="entry name" value="Mitogen-activated protein kinase 1, putative, expressed"/>
    <property type="match status" value="1"/>
</dbReference>
<dbReference type="SMART" id="SM00220">
    <property type="entry name" value="S_TKc"/>
    <property type="match status" value="1"/>
</dbReference>
<dbReference type="Proteomes" id="UP000593562">
    <property type="component" value="Unassembled WGS sequence"/>
</dbReference>
<dbReference type="InterPro" id="IPR050538">
    <property type="entry name" value="MAP_kinase_kinase_kinase"/>
</dbReference>
<dbReference type="PANTHER" id="PTHR48016:SF29">
    <property type="entry name" value="MITOGEN-ACTIVATED PROTEIN KINASE KINASE KINASE 1-RELATED"/>
    <property type="match status" value="1"/>
</dbReference>
<dbReference type="InterPro" id="IPR008271">
    <property type="entry name" value="Ser/Thr_kinase_AS"/>
</dbReference>
<evidence type="ECO:0000313" key="14">
    <source>
        <dbReference type="Proteomes" id="UP000593562"/>
    </source>
</evidence>
<evidence type="ECO:0000256" key="9">
    <source>
        <dbReference type="ARBA" id="ARBA00048329"/>
    </source>
</evidence>
<comment type="caution">
    <text evidence="13">The sequence shown here is derived from an EMBL/GenBank/DDBJ whole genome shotgun (WGS) entry which is preliminary data.</text>
</comment>
<evidence type="ECO:0000256" key="4">
    <source>
        <dbReference type="ARBA" id="ARBA00022679"/>
    </source>
</evidence>
<evidence type="ECO:0000256" key="10">
    <source>
        <dbReference type="PROSITE-ProRule" id="PRU10141"/>
    </source>
</evidence>
<dbReference type="PROSITE" id="PS00108">
    <property type="entry name" value="PROTEIN_KINASE_ST"/>
    <property type="match status" value="1"/>
</dbReference>
<keyword evidence="14" id="KW-1185">Reference proteome</keyword>
<keyword evidence="4" id="KW-0808">Transferase</keyword>
<comment type="catalytic activity">
    <reaction evidence="9">
        <text>L-seryl-[protein] + ATP = O-phospho-L-seryl-[protein] + ADP + H(+)</text>
        <dbReference type="Rhea" id="RHEA:17989"/>
        <dbReference type="Rhea" id="RHEA-COMP:9863"/>
        <dbReference type="Rhea" id="RHEA-COMP:11604"/>
        <dbReference type="ChEBI" id="CHEBI:15378"/>
        <dbReference type="ChEBI" id="CHEBI:29999"/>
        <dbReference type="ChEBI" id="CHEBI:30616"/>
        <dbReference type="ChEBI" id="CHEBI:83421"/>
        <dbReference type="ChEBI" id="CHEBI:456216"/>
        <dbReference type="EC" id="2.7.11.25"/>
    </reaction>
</comment>
<dbReference type="EC" id="2.7.11.25" evidence="2"/>
<dbReference type="InParanoid" id="A0A7J7CGW0"/>
<evidence type="ECO:0000256" key="2">
    <source>
        <dbReference type="ARBA" id="ARBA00012406"/>
    </source>
</evidence>
<organism evidence="13 14">
    <name type="scientific">Tripterygium wilfordii</name>
    <name type="common">Thunder God vine</name>
    <dbReference type="NCBI Taxonomy" id="458696"/>
    <lineage>
        <taxon>Eukaryota</taxon>
        <taxon>Viridiplantae</taxon>
        <taxon>Streptophyta</taxon>
        <taxon>Embryophyta</taxon>
        <taxon>Tracheophyta</taxon>
        <taxon>Spermatophyta</taxon>
        <taxon>Magnoliopsida</taxon>
        <taxon>eudicotyledons</taxon>
        <taxon>Gunneridae</taxon>
        <taxon>Pentapetalae</taxon>
        <taxon>rosids</taxon>
        <taxon>fabids</taxon>
        <taxon>Celastrales</taxon>
        <taxon>Celastraceae</taxon>
        <taxon>Tripterygium</taxon>
    </lineage>
</organism>
<evidence type="ECO:0000256" key="8">
    <source>
        <dbReference type="ARBA" id="ARBA00047559"/>
    </source>
</evidence>
<dbReference type="GO" id="GO:0004709">
    <property type="term" value="F:MAP kinase kinase kinase activity"/>
    <property type="evidence" value="ECO:0007669"/>
    <property type="project" value="UniProtKB-EC"/>
</dbReference>
<dbReference type="EMBL" id="JAAARO010000017">
    <property type="protein sequence ID" value="KAF5733292.1"/>
    <property type="molecule type" value="Genomic_DNA"/>
</dbReference>
<keyword evidence="6 13" id="KW-0418">Kinase</keyword>
<feature type="region of interest" description="Disordered" evidence="11">
    <location>
        <begin position="279"/>
        <end position="312"/>
    </location>
</feature>
<dbReference type="FunCoup" id="A0A7J7CGW0">
    <property type="interactions" value="2287"/>
</dbReference>
<dbReference type="Pfam" id="PF00069">
    <property type="entry name" value="Pkinase"/>
    <property type="match status" value="1"/>
</dbReference>
<comment type="similarity">
    <text evidence="1">Belongs to the protein kinase superfamily. STE Ser/Thr protein kinase family. MAP kinase kinase kinase subfamily.</text>
</comment>
<evidence type="ECO:0000256" key="5">
    <source>
        <dbReference type="ARBA" id="ARBA00022741"/>
    </source>
</evidence>
<proteinExistence type="inferred from homology"/>
<feature type="compositionally biased region" description="Polar residues" evidence="11">
    <location>
        <begin position="11"/>
        <end position="32"/>
    </location>
</feature>
<feature type="binding site" evidence="10">
    <location>
        <position position="400"/>
    </location>
    <ligand>
        <name>ATP</name>
        <dbReference type="ChEBI" id="CHEBI:30616"/>
    </ligand>
</feature>
<dbReference type="AlphaFoldDB" id="A0A7J7CGW0"/>
<reference evidence="13 14" key="1">
    <citation type="journal article" date="2020" name="Nat. Commun.">
        <title>Genome of Tripterygium wilfordii and identification of cytochrome P450 involved in triptolide biosynthesis.</title>
        <authorList>
            <person name="Tu L."/>
            <person name="Su P."/>
            <person name="Zhang Z."/>
            <person name="Gao L."/>
            <person name="Wang J."/>
            <person name="Hu T."/>
            <person name="Zhou J."/>
            <person name="Zhang Y."/>
            <person name="Zhao Y."/>
            <person name="Liu Y."/>
            <person name="Song Y."/>
            <person name="Tong Y."/>
            <person name="Lu Y."/>
            <person name="Yang J."/>
            <person name="Xu C."/>
            <person name="Jia M."/>
            <person name="Peters R.J."/>
            <person name="Huang L."/>
            <person name="Gao W."/>
        </authorList>
    </citation>
    <scope>NUCLEOTIDE SEQUENCE [LARGE SCALE GENOMIC DNA]</scope>
    <source>
        <strain evidence="14">cv. XIE 37</strain>
        <tissue evidence="13">Leaf</tissue>
    </source>
</reference>
<evidence type="ECO:0000256" key="1">
    <source>
        <dbReference type="ARBA" id="ARBA00006529"/>
    </source>
</evidence>
<comment type="catalytic activity">
    <reaction evidence="8">
        <text>L-threonyl-[protein] + ATP = O-phospho-L-threonyl-[protein] + ADP + H(+)</text>
        <dbReference type="Rhea" id="RHEA:46608"/>
        <dbReference type="Rhea" id="RHEA-COMP:11060"/>
        <dbReference type="Rhea" id="RHEA-COMP:11605"/>
        <dbReference type="ChEBI" id="CHEBI:15378"/>
        <dbReference type="ChEBI" id="CHEBI:30013"/>
        <dbReference type="ChEBI" id="CHEBI:30616"/>
        <dbReference type="ChEBI" id="CHEBI:61977"/>
        <dbReference type="ChEBI" id="CHEBI:456216"/>
        <dbReference type="EC" id="2.7.11.25"/>
    </reaction>
</comment>
<dbReference type="InterPro" id="IPR017441">
    <property type="entry name" value="Protein_kinase_ATP_BS"/>
</dbReference>
<dbReference type="PANTHER" id="PTHR48016">
    <property type="entry name" value="MAP KINASE KINASE KINASE SSK2-RELATED-RELATED"/>
    <property type="match status" value="1"/>
</dbReference>
<feature type="compositionally biased region" description="Low complexity" evidence="11">
    <location>
        <begin position="287"/>
        <end position="296"/>
    </location>
</feature>
<evidence type="ECO:0000256" key="7">
    <source>
        <dbReference type="ARBA" id="ARBA00022840"/>
    </source>
</evidence>
<dbReference type="InterPro" id="IPR011009">
    <property type="entry name" value="Kinase-like_dom_sf"/>
</dbReference>
<evidence type="ECO:0000256" key="6">
    <source>
        <dbReference type="ARBA" id="ARBA00022777"/>
    </source>
</evidence>